<dbReference type="Proteomes" id="UP000008466">
    <property type="component" value="Chromosome"/>
</dbReference>
<dbReference type="KEGG" id="sbu:SpiBuddy_0354"/>
<evidence type="ECO:0000256" key="4">
    <source>
        <dbReference type="RuleBase" id="RU361169"/>
    </source>
</evidence>
<dbReference type="InterPro" id="IPR051801">
    <property type="entry name" value="GH28_Enzymes"/>
</dbReference>
<dbReference type="eggNOG" id="COG5434">
    <property type="taxonomic scope" value="Bacteria"/>
</dbReference>
<proteinExistence type="inferred from homology"/>
<dbReference type="PROSITE" id="PS00502">
    <property type="entry name" value="POLYGALACTURONASE"/>
    <property type="match status" value="1"/>
</dbReference>
<organism evidence="5 6">
    <name type="scientific">Sphaerochaeta globosa (strain ATCC BAA-1886 / DSM 22777 / Buddy)</name>
    <name type="common">Spirochaeta sp. (strain Buddy)</name>
    <dbReference type="NCBI Taxonomy" id="158189"/>
    <lineage>
        <taxon>Bacteria</taxon>
        <taxon>Pseudomonadati</taxon>
        <taxon>Spirochaetota</taxon>
        <taxon>Spirochaetia</taxon>
        <taxon>Spirochaetales</taxon>
        <taxon>Sphaerochaetaceae</taxon>
        <taxon>Sphaerochaeta</taxon>
    </lineage>
</organism>
<dbReference type="Pfam" id="PF00295">
    <property type="entry name" value="Glyco_hydro_28"/>
    <property type="match status" value="1"/>
</dbReference>
<dbReference type="PANTHER" id="PTHR31339:SF9">
    <property type="entry name" value="PLASMIN AND FIBRONECTIN-BINDING PROTEIN A"/>
    <property type="match status" value="1"/>
</dbReference>
<gene>
    <name evidence="5" type="ordered locus">SpiBuddy_0354</name>
</gene>
<evidence type="ECO:0000256" key="3">
    <source>
        <dbReference type="ARBA" id="ARBA00023295"/>
    </source>
</evidence>
<protein>
    <submittedName>
        <fullName evidence="5">Glycoside hydrolase family 28</fullName>
    </submittedName>
</protein>
<dbReference type="OrthoDB" id="9795222at2"/>
<sequence length="437" mass="47892">MQPEKAKAWYSAFDVYTEGAVMELDIRAFGAIGDGRTLNTLAIQAAIDEAATQQAVVVVADGIYLSGALFLKQGMALEIRKGATLLGSPNLADYPIQQTRFEGRLCTWPVGFLNGMHLSDVKVYGEGTLDGNGFPFWEQFWDARQAAIASNAAFSNRDIMRPRLCYFEDCDRIHLEGLTLQNSAFWNLHLYLSHNITIKALTIQAPHEGVRAASSDAIDIDACSNVTISDCTFSTDDDCVCIKGGKGPQAHRINLPTENIVVERCRFGFGHGVITLGSEAALVSNVVVRNCVVEGENSLVRCKFRSDTYQRFENILFEGITMQGGGWLFDVRPWVSRQDEILGEGLPSCLSNLVVRNINAIDMQSPGVLGKGCSDLLLEGIRLEQIVFTSKVGATGRLIRADEVEKQETLPGILAYETNADIRFVEVLIDGVKQGNV</sequence>
<name>F0RXR3_SPHGB</name>
<dbReference type="InterPro" id="IPR011050">
    <property type="entry name" value="Pectin_lyase_fold/virulence"/>
</dbReference>
<comment type="similarity">
    <text evidence="1 4">Belongs to the glycosyl hydrolase 28 family.</text>
</comment>
<reference evidence="6" key="1">
    <citation type="submission" date="2011-02" db="EMBL/GenBank/DDBJ databases">
        <title>Complete sequence of Spirochaeta sp. Buddy.</title>
        <authorList>
            <person name="Lucas S."/>
            <person name="Copeland A."/>
            <person name="Lapidus A."/>
            <person name="Cheng J.-F."/>
            <person name="Goodwin L."/>
            <person name="Pitluck S."/>
            <person name="Zeytun A."/>
            <person name="Detter J.C."/>
            <person name="Han C."/>
            <person name="Tapia R."/>
            <person name="Land M."/>
            <person name="Hauser L."/>
            <person name="Kyrpides N."/>
            <person name="Ivanova N."/>
            <person name="Mikhailova N."/>
            <person name="Pagani I."/>
            <person name="Ritalahti K.M."/>
            <person name="Loeffler F.E."/>
            <person name="Woyke T."/>
        </authorList>
    </citation>
    <scope>NUCLEOTIDE SEQUENCE [LARGE SCALE GENOMIC DNA]</scope>
    <source>
        <strain evidence="6">ATCC BAA-1886 / DSM 22777 / Buddy</strain>
    </source>
</reference>
<dbReference type="InterPro" id="IPR000743">
    <property type="entry name" value="Glyco_hydro_28"/>
</dbReference>
<dbReference type="SMART" id="SM00710">
    <property type="entry name" value="PbH1"/>
    <property type="match status" value="3"/>
</dbReference>
<dbReference type="PANTHER" id="PTHR31339">
    <property type="entry name" value="PECTIN LYASE-RELATED"/>
    <property type="match status" value="1"/>
</dbReference>
<dbReference type="HOGENOM" id="CLU_016031_8_3_12"/>
<dbReference type="EMBL" id="CP002541">
    <property type="protein sequence ID" value="ADY12190.1"/>
    <property type="molecule type" value="Genomic_DNA"/>
</dbReference>
<dbReference type="SUPFAM" id="SSF51126">
    <property type="entry name" value="Pectin lyase-like"/>
    <property type="match status" value="1"/>
</dbReference>
<dbReference type="InterPro" id="IPR012334">
    <property type="entry name" value="Pectin_lyas_fold"/>
</dbReference>
<keyword evidence="2 4" id="KW-0378">Hydrolase</keyword>
<keyword evidence="6" id="KW-1185">Reference proteome</keyword>
<accession>F0RXR3</accession>
<dbReference type="Gene3D" id="2.160.20.10">
    <property type="entry name" value="Single-stranded right-handed beta-helix, Pectin lyase-like"/>
    <property type="match status" value="1"/>
</dbReference>
<evidence type="ECO:0000313" key="6">
    <source>
        <dbReference type="Proteomes" id="UP000008466"/>
    </source>
</evidence>
<keyword evidence="3 4" id="KW-0326">Glycosidase</keyword>
<dbReference type="GO" id="GO:0005975">
    <property type="term" value="P:carbohydrate metabolic process"/>
    <property type="evidence" value="ECO:0007669"/>
    <property type="project" value="InterPro"/>
</dbReference>
<evidence type="ECO:0000256" key="2">
    <source>
        <dbReference type="ARBA" id="ARBA00022801"/>
    </source>
</evidence>
<evidence type="ECO:0000256" key="1">
    <source>
        <dbReference type="ARBA" id="ARBA00008834"/>
    </source>
</evidence>
<dbReference type="GO" id="GO:0004650">
    <property type="term" value="F:polygalacturonase activity"/>
    <property type="evidence" value="ECO:0007669"/>
    <property type="project" value="InterPro"/>
</dbReference>
<dbReference type="InterPro" id="IPR006626">
    <property type="entry name" value="PbH1"/>
</dbReference>
<evidence type="ECO:0000313" key="5">
    <source>
        <dbReference type="EMBL" id="ADY12190.1"/>
    </source>
</evidence>
<dbReference type="STRING" id="158189.SpiBuddy_0354"/>
<dbReference type="AlphaFoldDB" id="F0RXR3"/>